<evidence type="ECO:0000313" key="2">
    <source>
        <dbReference type="EMBL" id="MFC6096535.1"/>
    </source>
</evidence>
<dbReference type="EMBL" id="JBHSQB010000006">
    <property type="protein sequence ID" value="MFC6096535.1"/>
    <property type="molecule type" value="Genomic_DNA"/>
</dbReference>
<name>A0ABW1PLM9_9FLAO</name>
<protein>
    <submittedName>
        <fullName evidence="2">Flagellar motor protein MotB</fullName>
    </submittedName>
</protein>
<dbReference type="Gene3D" id="1.25.40.10">
    <property type="entry name" value="Tetratricopeptide repeat domain"/>
    <property type="match status" value="1"/>
</dbReference>
<dbReference type="SUPFAM" id="SSF82171">
    <property type="entry name" value="DPP6 N-terminal domain-like"/>
    <property type="match status" value="1"/>
</dbReference>
<feature type="signal peptide" evidence="1">
    <location>
        <begin position="1"/>
        <end position="21"/>
    </location>
</feature>
<comment type="caution">
    <text evidence="2">The sequence shown here is derived from an EMBL/GenBank/DDBJ whole genome shotgun (WGS) entry which is preliminary data.</text>
</comment>
<reference evidence="3" key="1">
    <citation type="journal article" date="2019" name="Int. J. Syst. Evol. Microbiol.">
        <title>The Global Catalogue of Microorganisms (GCM) 10K type strain sequencing project: providing services to taxonomists for standard genome sequencing and annotation.</title>
        <authorList>
            <consortium name="The Broad Institute Genomics Platform"/>
            <consortium name="The Broad Institute Genome Sequencing Center for Infectious Disease"/>
            <person name="Wu L."/>
            <person name="Ma J."/>
        </authorList>
    </citation>
    <scope>NUCLEOTIDE SEQUENCE [LARGE SCALE GENOMIC DNA]</scope>
    <source>
        <strain evidence="3">CCUG 49679</strain>
    </source>
</reference>
<dbReference type="Pfam" id="PF07676">
    <property type="entry name" value="PD40"/>
    <property type="match status" value="3"/>
</dbReference>
<dbReference type="InterPro" id="IPR011042">
    <property type="entry name" value="6-blade_b-propeller_TolB-like"/>
</dbReference>
<keyword evidence="3" id="KW-1185">Reference proteome</keyword>
<dbReference type="InterPro" id="IPR011659">
    <property type="entry name" value="WD40"/>
</dbReference>
<feature type="chain" id="PRO_5046714321" evidence="1">
    <location>
        <begin position="22"/>
        <end position="470"/>
    </location>
</feature>
<keyword evidence="2" id="KW-0282">Flagellum</keyword>
<dbReference type="RefSeq" id="WP_379791389.1">
    <property type="nucleotide sequence ID" value="NZ_JBHSQB010000006.1"/>
</dbReference>
<sequence>MKIKILSIIAISFFLNFASHAQDQKLSKADKLYDRYAYIDAIKTYENIAEKGHKSVDLFQKLGNAYYFNSEFEKANKWYSELFALGQELEPEYYYRYSQTLKSAGDYPKADQMLAQFTSKNVADKRASLYKENRNYLQEIKNNSGRYSIENAGINSEEQDYGSAFHDGKLIFASSRPSGVSKKIDRWNNQSFTKLYASQVNNDGTLSTPEEFSSEIESKFHEATPAFTKDGKTVYFTRNNFINGKRQKDADRTTLLKIYRATLENKKWKDIIELPFNSNEYSVAHPTLSTDDKMLYFASNMPGTIGQSDIYKVSINNDGTFGKPENLGNKINTEGKETFPFISDENELYFSSDGHPGLGGLDIFKSKIDGTNFGEAKNVGEPVNGNQDDFAFMIDTKTQVGFFSSNRSGGNGFDDIYKFKENKKLECEQLLAGIIRDSETDKPLSNAKVTVFSNDFKLLKEIIADASGEY</sequence>
<organism evidence="2 3">
    <name type="scientific">Flavobacterium qiangtangense</name>
    <dbReference type="NCBI Taxonomy" id="1442595"/>
    <lineage>
        <taxon>Bacteria</taxon>
        <taxon>Pseudomonadati</taxon>
        <taxon>Bacteroidota</taxon>
        <taxon>Flavobacteriia</taxon>
        <taxon>Flavobacteriales</taxon>
        <taxon>Flavobacteriaceae</taxon>
        <taxon>Flavobacterium</taxon>
    </lineage>
</organism>
<gene>
    <name evidence="2" type="ORF">ACFPVY_07725</name>
</gene>
<evidence type="ECO:0000313" key="3">
    <source>
        <dbReference type="Proteomes" id="UP001596287"/>
    </source>
</evidence>
<keyword evidence="2" id="KW-0969">Cilium</keyword>
<dbReference type="Proteomes" id="UP001596287">
    <property type="component" value="Unassembled WGS sequence"/>
</dbReference>
<dbReference type="InterPro" id="IPR011990">
    <property type="entry name" value="TPR-like_helical_dom_sf"/>
</dbReference>
<proteinExistence type="predicted"/>
<keyword evidence="2" id="KW-0966">Cell projection</keyword>
<keyword evidence="1" id="KW-0732">Signal</keyword>
<accession>A0ABW1PLM9</accession>
<dbReference type="Gene3D" id="2.120.10.30">
    <property type="entry name" value="TolB, C-terminal domain"/>
    <property type="match status" value="1"/>
</dbReference>
<dbReference type="SUPFAM" id="SSF48452">
    <property type="entry name" value="TPR-like"/>
    <property type="match status" value="1"/>
</dbReference>
<evidence type="ECO:0000256" key="1">
    <source>
        <dbReference type="SAM" id="SignalP"/>
    </source>
</evidence>